<evidence type="ECO:0008006" key="3">
    <source>
        <dbReference type="Google" id="ProtNLM"/>
    </source>
</evidence>
<proteinExistence type="predicted"/>
<sequence>MRYMALFYAVFVPSICDPPLFFEELLNLLDKENPVVNKLIDLKDNLTMIRDAKKDKIAEIVKRLPSDIQNKYKAAVNEEKRKAKEKYEANLDVTMKYGLHDLLIETEALKMNLAISDQEADEFKKKAALENNVSIEKTEL</sequence>
<reference evidence="2" key="2">
    <citation type="journal article" date="2016" name="Sci. Rep.">
        <title>Dictyocaulus viviparus genome, variome and transcriptome elucidate lungworm biology and support future intervention.</title>
        <authorList>
            <person name="McNulty S.N."/>
            <person name="Strube C."/>
            <person name="Rosa B.A."/>
            <person name="Martin J.C."/>
            <person name="Tyagi R."/>
            <person name="Choi Y.J."/>
            <person name="Wang Q."/>
            <person name="Hallsworth Pepin K."/>
            <person name="Zhang X."/>
            <person name="Ozersky P."/>
            <person name="Wilson R.K."/>
            <person name="Sternberg P.W."/>
            <person name="Gasser R.B."/>
            <person name="Mitreva M."/>
        </authorList>
    </citation>
    <scope>NUCLEOTIDE SEQUENCE [LARGE SCALE GENOMIC DNA]</scope>
    <source>
        <strain evidence="2">HannoverDv2000</strain>
    </source>
</reference>
<evidence type="ECO:0000313" key="2">
    <source>
        <dbReference type="Proteomes" id="UP000053766"/>
    </source>
</evidence>
<organism evidence="1 2">
    <name type="scientific">Dictyocaulus viviparus</name>
    <name type="common">Bovine lungworm</name>
    <dbReference type="NCBI Taxonomy" id="29172"/>
    <lineage>
        <taxon>Eukaryota</taxon>
        <taxon>Metazoa</taxon>
        <taxon>Ecdysozoa</taxon>
        <taxon>Nematoda</taxon>
        <taxon>Chromadorea</taxon>
        <taxon>Rhabditida</taxon>
        <taxon>Rhabditina</taxon>
        <taxon>Rhabditomorpha</taxon>
        <taxon>Strongyloidea</taxon>
        <taxon>Metastrongylidae</taxon>
        <taxon>Dictyocaulus</taxon>
    </lineage>
</organism>
<keyword evidence="2" id="KW-1185">Reference proteome</keyword>
<accession>A0A0D8Y0U6</accession>
<reference evidence="1 2" key="1">
    <citation type="submission" date="2013-11" db="EMBL/GenBank/DDBJ databases">
        <title>Draft genome of the bovine lungworm Dictyocaulus viviparus.</title>
        <authorList>
            <person name="Mitreva M."/>
        </authorList>
    </citation>
    <scope>NUCLEOTIDE SEQUENCE [LARGE SCALE GENOMIC DNA]</scope>
    <source>
        <strain evidence="1 2">HannoverDv2000</strain>
    </source>
</reference>
<name>A0A0D8Y0U6_DICVI</name>
<dbReference type="EMBL" id="KN716209">
    <property type="protein sequence ID" value="KJH50310.1"/>
    <property type="molecule type" value="Genomic_DNA"/>
</dbReference>
<dbReference type="Proteomes" id="UP000053766">
    <property type="component" value="Unassembled WGS sequence"/>
</dbReference>
<gene>
    <name evidence="1" type="ORF">DICVIV_03503</name>
</gene>
<protein>
    <recommendedName>
        <fullName evidence="3">SXP/RAL-2 family protein Ani s 5-like cation-binding domain-containing protein</fullName>
    </recommendedName>
</protein>
<dbReference type="AlphaFoldDB" id="A0A0D8Y0U6"/>
<evidence type="ECO:0000313" key="1">
    <source>
        <dbReference type="EMBL" id="KJH50310.1"/>
    </source>
</evidence>